<dbReference type="Proteomes" id="UP000426444">
    <property type="component" value="Chromosome"/>
</dbReference>
<dbReference type="Pfam" id="PF09359">
    <property type="entry name" value="VTC"/>
    <property type="match status" value="1"/>
</dbReference>
<dbReference type="InterPro" id="IPR042267">
    <property type="entry name" value="VTC_sf"/>
</dbReference>
<organism evidence="2 3">
    <name type="scientific">Candidatus Syntrophocurvum alkaliphilum</name>
    <dbReference type="NCBI Taxonomy" id="2293317"/>
    <lineage>
        <taxon>Bacteria</taxon>
        <taxon>Bacillati</taxon>
        <taxon>Bacillota</taxon>
        <taxon>Clostridia</taxon>
        <taxon>Eubacteriales</taxon>
        <taxon>Syntrophomonadaceae</taxon>
        <taxon>Candidatus Syntrophocurvum</taxon>
    </lineage>
</organism>
<accession>A0A6I6DH91</accession>
<dbReference type="OrthoDB" id="185578at2"/>
<dbReference type="InterPro" id="IPR018966">
    <property type="entry name" value="VTC_domain"/>
</dbReference>
<evidence type="ECO:0000313" key="2">
    <source>
        <dbReference type="EMBL" id="QGU00463.1"/>
    </source>
</evidence>
<feature type="domain" description="VTC" evidence="1">
    <location>
        <begin position="6"/>
        <end position="228"/>
    </location>
</feature>
<dbReference type="KEGG" id="salq:SYNTR_1869"/>
<dbReference type="GO" id="GO:0006799">
    <property type="term" value="P:polyphosphate biosynthetic process"/>
    <property type="evidence" value="ECO:0007669"/>
    <property type="project" value="UniProtKB-ARBA"/>
</dbReference>
<proteinExistence type="predicted"/>
<dbReference type="CDD" id="cd07750">
    <property type="entry name" value="PolyPPase_VTC_like"/>
    <property type="match status" value="1"/>
</dbReference>
<gene>
    <name evidence="2" type="ORF">SYNTR_1869</name>
</gene>
<evidence type="ECO:0000259" key="1">
    <source>
        <dbReference type="Pfam" id="PF09359"/>
    </source>
</evidence>
<dbReference type="AlphaFoldDB" id="A0A6I6DH91"/>
<keyword evidence="3" id="KW-1185">Reference proteome</keyword>
<evidence type="ECO:0000313" key="3">
    <source>
        <dbReference type="Proteomes" id="UP000426444"/>
    </source>
</evidence>
<dbReference type="Gene3D" id="3.20.100.30">
    <property type="entry name" value="VTC, catalytic tunnel domain"/>
    <property type="match status" value="1"/>
</dbReference>
<name>A0A6I6DH91_9FIRM</name>
<reference evidence="3" key="1">
    <citation type="journal article" date="2019" name="Microbiology">
        <title>Complete Genome Sequence of an Uncultured Bacterium of the Candidate Phylum Bipolaricaulota.</title>
        <authorList>
            <person name="Kadnikov V.V."/>
            <person name="Mardanov A.V."/>
            <person name="Beletsky A.V."/>
            <person name="Frank Y.A."/>
            <person name="Karnachuk O.V."/>
            <person name="Ravin N.V."/>
        </authorList>
    </citation>
    <scope>NUCLEOTIDE SEQUENCE [LARGE SCALE GENOMIC DNA]</scope>
</reference>
<sequence length="246" mass="29446">MDLNVRTEMKFIVPKAQHSTILDIINSHAAYDSFAKANGKYRITNLYFETDDNRIYYETVNRDRFRQKLRLRSYGDIELDDEVFFELKQKHRGIVSKRRTRIRLSDFYRLKDNNYSIDSTYNVSNMQALKEIVYFREFYNVKPKMVLTYERQAFVGVNDSDLRITFDTNLKCREKDLRLESKQKGEYFLDPDKAIMEVKVRNGVPLWLARALSELNCFKQRVSKYRLAFEKPYLYEQQLLGRGDVV</sequence>
<dbReference type="EMBL" id="CP046457">
    <property type="protein sequence ID" value="QGU00463.1"/>
    <property type="molecule type" value="Genomic_DNA"/>
</dbReference>
<protein>
    <recommendedName>
        <fullName evidence="1">VTC domain-containing protein</fullName>
    </recommendedName>
</protein>